<evidence type="ECO:0000256" key="5">
    <source>
        <dbReference type="ARBA" id="ARBA00022692"/>
    </source>
</evidence>
<keyword evidence="6 8" id="KW-1133">Transmembrane helix</keyword>
<keyword evidence="7 8" id="KW-0472">Membrane</keyword>
<evidence type="ECO:0000256" key="1">
    <source>
        <dbReference type="ARBA" id="ARBA00004651"/>
    </source>
</evidence>
<feature type="transmembrane region" description="Helical" evidence="8">
    <location>
        <begin position="32"/>
        <end position="60"/>
    </location>
</feature>
<evidence type="ECO:0000256" key="7">
    <source>
        <dbReference type="ARBA" id="ARBA00023136"/>
    </source>
</evidence>
<feature type="transmembrane region" description="Helical" evidence="8">
    <location>
        <begin position="300"/>
        <end position="319"/>
    </location>
</feature>
<evidence type="ECO:0000256" key="4">
    <source>
        <dbReference type="ARBA" id="ARBA00022475"/>
    </source>
</evidence>
<dbReference type="PANTHER" id="PTHR31686">
    <property type="match status" value="1"/>
</dbReference>
<dbReference type="GO" id="GO:0005886">
    <property type="term" value="C:plasma membrane"/>
    <property type="evidence" value="ECO:0007669"/>
    <property type="project" value="UniProtKB-SubCell"/>
</dbReference>
<dbReference type="CDD" id="cd09318">
    <property type="entry name" value="TDT_SSU1"/>
    <property type="match status" value="1"/>
</dbReference>
<comment type="similarity">
    <text evidence="2">Belongs to the tellurite-resistance/dicarboxylate transporter (TDT) family.</text>
</comment>
<proteinExistence type="inferred from homology"/>
<feature type="transmembrane region" description="Helical" evidence="8">
    <location>
        <begin position="7"/>
        <end position="26"/>
    </location>
</feature>
<dbReference type="Proteomes" id="UP000306954">
    <property type="component" value="Unassembled WGS sequence"/>
</dbReference>
<keyword evidence="3" id="KW-0813">Transport</keyword>
<evidence type="ECO:0000256" key="8">
    <source>
        <dbReference type="SAM" id="Phobius"/>
    </source>
</evidence>
<evidence type="ECO:0000256" key="2">
    <source>
        <dbReference type="ARBA" id="ARBA00008566"/>
    </source>
</evidence>
<feature type="transmembrane region" description="Helical" evidence="8">
    <location>
        <begin position="139"/>
        <end position="161"/>
    </location>
</feature>
<evidence type="ECO:0000313" key="9">
    <source>
        <dbReference type="EMBL" id="TIB10168.1"/>
    </source>
</evidence>
<dbReference type="Pfam" id="PF03595">
    <property type="entry name" value="SLAC1"/>
    <property type="match status" value="1"/>
</dbReference>
<evidence type="ECO:0000313" key="10">
    <source>
        <dbReference type="Proteomes" id="UP000306954"/>
    </source>
</evidence>
<keyword evidence="4" id="KW-1003">Cell membrane</keyword>
<dbReference type="Gene3D" id="1.50.10.150">
    <property type="entry name" value="Voltage-dependent anion channel"/>
    <property type="match status" value="1"/>
</dbReference>
<dbReference type="InterPro" id="IPR004695">
    <property type="entry name" value="SLAC1/Mae1/Ssu1/TehA"/>
</dbReference>
<organism evidence="9 10">
    <name type="scientific">Wallemia ichthyophaga</name>
    <dbReference type="NCBI Taxonomy" id="245174"/>
    <lineage>
        <taxon>Eukaryota</taxon>
        <taxon>Fungi</taxon>
        <taxon>Dikarya</taxon>
        <taxon>Basidiomycota</taxon>
        <taxon>Wallemiomycotina</taxon>
        <taxon>Wallemiomycetes</taxon>
        <taxon>Wallemiales</taxon>
        <taxon>Wallemiaceae</taxon>
        <taxon>Wallemia</taxon>
    </lineage>
</organism>
<comment type="caution">
    <text evidence="9">The sequence shown here is derived from an EMBL/GenBank/DDBJ whole genome shotgun (WGS) entry which is preliminary data.</text>
</comment>
<evidence type="ECO:0008006" key="11">
    <source>
        <dbReference type="Google" id="ProtNLM"/>
    </source>
</evidence>
<dbReference type="InterPro" id="IPR038665">
    <property type="entry name" value="Voltage-dep_anion_channel_sf"/>
</dbReference>
<comment type="subcellular location">
    <subcellularLocation>
        <location evidence="1">Cell membrane</location>
        <topology evidence="1">Multi-pass membrane protein</topology>
    </subcellularLocation>
</comment>
<accession>A0A4T0H4H6</accession>
<protein>
    <recommendedName>
        <fullName evidence="11">Sulfite efflux pump SSU1</fullName>
    </recommendedName>
</protein>
<evidence type="ECO:0000256" key="3">
    <source>
        <dbReference type="ARBA" id="ARBA00022448"/>
    </source>
</evidence>
<dbReference type="InterPro" id="IPR051629">
    <property type="entry name" value="Sulfite_efflux_TDT"/>
</dbReference>
<name>A0A4T0H4H6_WALIC</name>
<dbReference type="PANTHER" id="PTHR31686:SF3">
    <property type="entry name" value="ACID TRANSPORT PROTEIN, PUTATIVE (AFU_ORTHOLOGUE AFUA_4G09410)-RELATED"/>
    <property type="match status" value="1"/>
</dbReference>
<evidence type="ECO:0000256" key="6">
    <source>
        <dbReference type="ARBA" id="ARBA00022989"/>
    </source>
</evidence>
<feature type="transmembrane region" description="Helical" evidence="8">
    <location>
        <begin position="331"/>
        <end position="353"/>
    </location>
</feature>
<dbReference type="AlphaFoldDB" id="A0A4T0H4H6"/>
<reference evidence="9 10" key="1">
    <citation type="submission" date="2019-03" db="EMBL/GenBank/DDBJ databases">
        <title>Sequencing 23 genomes of Wallemia ichthyophaga.</title>
        <authorList>
            <person name="Gostincar C."/>
        </authorList>
    </citation>
    <scope>NUCLEOTIDE SEQUENCE [LARGE SCALE GENOMIC DNA]</scope>
    <source>
        <strain evidence="9 10">EXF-8621</strain>
    </source>
</reference>
<gene>
    <name evidence="9" type="ORF">E3P90_02952</name>
</gene>
<sequence length="387" mass="42632">MNIIPSWFAVTMGTGILSILLFNSPYQFNGLHVISGVIFAINIIVFVVLLIFTILRYAIWPSLLPLMLSHPVNLFLGTFPMGLDTLITMIVNSLVPRYGYNYVLLAYVLWYISVAISIITCIGIPFIQMSRQNVENRQIFATALLPTVSTIVAASTGASVATVLPDSQARITIAISYILLGMGLPISVLLMANYSYRLILFKLPQPAFISSTFITIGPCGQSAYAILKLSSDVNMLISKTGLVPFTGVRDEQAARLAGIALQTVSIPMALFIWGFGVLWFFFAVISFADTWAAKKIPLNLSLWACTFPIGTLALSAQELGKEMDSTGMKVVSTILMMLLLIIWLLLFPVTLYFSVIKDSWFTSPCLSEVGGQPPSFEEVDFIKNRKY</sequence>
<feature type="transmembrane region" description="Helical" evidence="8">
    <location>
        <begin position="107"/>
        <end position="127"/>
    </location>
</feature>
<feature type="transmembrane region" description="Helical" evidence="8">
    <location>
        <begin position="270"/>
        <end position="288"/>
    </location>
</feature>
<dbReference type="EMBL" id="SPOF01000033">
    <property type="protein sequence ID" value="TIB10168.1"/>
    <property type="molecule type" value="Genomic_DNA"/>
</dbReference>
<keyword evidence="5 8" id="KW-0812">Transmembrane</keyword>
<feature type="transmembrane region" description="Helical" evidence="8">
    <location>
        <begin position="72"/>
        <end position="95"/>
    </location>
</feature>
<feature type="transmembrane region" description="Helical" evidence="8">
    <location>
        <begin position="173"/>
        <end position="196"/>
    </location>
</feature>
<dbReference type="GO" id="GO:0000319">
    <property type="term" value="F:sulfite transmembrane transporter activity"/>
    <property type="evidence" value="ECO:0007669"/>
    <property type="project" value="TreeGrafter"/>
</dbReference>